<protein>
    <recommendedName>
        <fullName evidence="3">HMA domain-containing protein</fullName>
    </recommendedName>
</protein>
<name>A0A9D5HL39_9LILI</name>
<sequence length="232" mass="25286">MVPEVLEKARVMELQVRMDCNGCVQKIKKAMHNIDGVYDVYIDFAQQKLTVVGRADPEKILKAIKKTRKVATICSHTEPGGEPAANPENAPPAEPAPDAANQPPSEAPPAEPPKDAPPAGEKPEEVKPSPEAEASASAEPKDVGEVHMVHYYPQNYVNDLPIAPYYVTQSYSSYRPPAYVSGYGYGRPIIRFSGAEAYADDHYYYSRNQGGADGNNITSMFSDENPNACTIV</sequence>
<evidence type="ECO:0000256" key="1">
    <source>
        <dbReference type="ARBA" id="ARBA00022723"/>
    </source>
</evidence>
<feature type="domain" description="HMA" evidence="3">
    <location>
        <begin position="9"/>
        <end position="72"/>
    </location>
</feature>
<dbReference type="Pfam" id="PF00403">
    <property type="entry name" value="HMA"/>
    <property type="match status" value="1"/>
</dbReference>
<reference evidence="4" key="2">
    <citation type="journal article" date="2022" name="Hortic Res">
        <title>The genome of Dioscorea zingiberensis sheds light on the biosynthesis, origin and evolution of the medicinally important diosgenin saponins.</title>
        <authorList>
            <person name="Li Y."/>
            <person name="Tan C."/>
            <person name="Li Z."/>
            <person name="Guo J."/>
            <person name="Li S."/>
            <person name="Chen X."/>
            <person name="Wang C."/>
            <person name="Dai X."/>
            <person name="Yang H."/>
            <person name="Song W."/>
            <person name="Hou L."/>
            <person name="Xu J."/>
            <person name="Tong Z."/>
            <person name="Xu A."/>
            <person name="Yuan X."/>
            <person name="Wang W."/>
            <person name="Yang Q."/>
            <person name="Chen L."/>
            <person name="Sun Z."/>
            <person name="Wang K."/>
            <person name="Pan B."/>
            <person name="Chen J."/>
            <person name="Bao Y."/>
            <person name="Liu F."/>
            <person name="Qi X."/>
            <person name="Gang D.R."/>
            <person name="Wen J."/>
            <person name="Li J."/>
        </authorList>
    </citation>
    <scope>NUCLEOTIDE SEQUENCE</scope>
    <source>
        <strain evidence="4">Dzin_1.0</strain>
    </source>
</reference>
<dbReference type="EMBL" id="JAGGNH010000003">
    <property type="protein sequence ID" value="KAJ0979907.1"/>
    <property type="molecule type" value="Genomic_DNA"/>
</dbReference>
<comment type="caution">
    <text evidence="4">The sequence shown here is derived from an EMBL/GenBank/DDBJ whole genome shotgun (WGS) entry which is preliminary data.</text>
</comment>
<evidence type="ECO:0000313" key="5">
    <source>
        <dbReference type="Proteomes" id="UP001085076"/>
    </source>
</evidence>
<dbReference type="CDD" id="cd00371">
    <property type="entry name" value="HMA"/>
    <property type="match status" value="1"/>
</dbReference>
<dbReference type="PANTHER" id="PTHR22814">
    <property type="entry name" value="COPPER TRANSPORT PROTEIN ATOX1-RELATED"/>
    <property type="match status" value="1"/>
</dbReference>
<dbReference type="InterPro" id="IPR006121">
    <property type="entry name" value="HMA_dom"/>
</dbReference>
<dbReference type="Proteomes" id="UP001085076">
    <property type="component" value="Miscellaneous, Linkage group lg03"/>
</dbReference>
<gene>
    <name evidence="4" type="ORF">J5N97_015381</name>
</gene>
<dbReference type="InterPro" id="IPR036163">
    <property type="entry name" value="HMA_dom_sf"/>
</dbReference>
<evidence type="ECO:0000313" key="4">
    <source>
        <dbReference type="EMBL" id="KAJ0979907.1"/>
    </source>
</evidence>
<accession>A0A9D5HL39</accession>
<dbReference type="AlphaFoldDB" id="A0A9D5HL39"/>
<keyword evidence="1" id="KW-0479">Metal-binding</keyword>
<dbReference type="GO" id="GO:0046872">
    <property type="term" value="F:metal ion binding"/>
    <property type="evidence" value="ECO:0007669"/>
    <property type="project" value="UniProtKB-KW"/>
</dbReference>
<dbReference type="OrthoDB" id="1919822at2759"/>
<reference evidence="4" key="1">
    <citation type="submission" date="2021-03" db="EMBL/GenBank/DDBJ databases">
        <authorList>
            <person name="Li Z."/>
            <person name="Yang C."/>
        </authorList>
    </citation>
    <scope>NUCLEOTIDE SEQUENCE</scope>
    <source>
        <strain evidence="4">Dzin_1.0</strain>
        <tissue evidence="4">Leaf</tissue>
    </source>
</reference>
<proteinExistence type="predicted"/>
<feature type="region of interest" description="Disordered" evidence="2">
    <location>
        <begin position="75"/>
        <end position="141"/>
    </location>
</feature>
<keyword evidence="5" id="KW-1185">Reference proteome</keyword>
<dbReference type="Gene3D" id="3.30.70.100">
    <property type="match status" value="1"/>
</dbReference>
<organism evidence="4 5">
    <name type="scientific">Dioscorea zingiberensis</name>
    <dbReference type="NCBI Taxonomy" id="325984"/>
    <lineage>
        <taxon>Eukaryota</taxon>
        <taxon>Viridiplantae</taxon>
        <taxon>Streptophyta</taxon>
        <taxon>Embryophyta</taxon>
        <taxon>Tracheophyta</taxon>
        <taxon>Spermatophyta</taxon>
        <taxon>Magnoliopsida</taxon>
        <taxon>Liliopsida</taxon>
        <taxon>Dioscoreales</taxon>
        <taxon>Dioscoreaceae</taxon>
        <taxon>Dioscorea</taxon>
    </lineage>
</organism>
<feature type="compositionally biased region" description="Basic and acidic residues" evidence="2">
    <location>
        <begin position="121"/>
        <end position="130"/>
    </location>
</feature>
<evidence type="ECO:0000256" key="2">
    <source>
        <dbReference type="SAM" id="MobiDB-lite"/>
    </source>
</evidence>
<dbReference type="PROSITE" id="PS50846">
    <property type="entry name" value="HMA_2"/>
    <property type="match status" value="1"/>
</dbReference>
<evidence type="ECO:0000259" key="3">
    <source>
        <dbReference type="PROSITE" id="PS50846"/>
    </source>
</evidence>
<dbReference type="PANTHER" id="PTHR22814:SF320">
    <property type="entry name" value="OS01G0309800 PROTEIN"/>
    <property type="match status" value="1"/>
</dbReference>
<dbReference type="SUPFAM" id="SSF55008">
    <property type="entry name" value="HMA, heavy metal-associated domain"/>
    <property type="match status" value="1"/>
</dbReference>